<evidence type="ECO:0000256" key="1">
    <source>
        <dbReference type="ARBA" id="ARBA00002388"/>
    </source>
</evidence>
<feature type="compositionally biased region" description="Basic and acidic residues" evidence="3">
    <location>
        <begin position="109"/>
        <end position="118"/>
    </location>
</feature>
<feature type="domain" description="PPIase cyclophilin-type" evidence="5">
    <location>
        <begin position="139"/>
        <end position="291"/>
    </location>
</feature>
<dbReference type="RefSeq" id="WP_005463532.1">
    <property type="nucleotide sequence ID" value="NZ_CM001484.1"/>
</dbReference>
<evidence type="ECO:0000256" key="2">
    <source>
        <dbReference type="RuleBase" id="RU363019"/>
    </source>
</evidence>
<keyword evidence="7" id="KW-1185">Reference proteome</keyword>
<dbReference type="eggNOG" id="COG0652">
    <property type="taxonomic scope" value="Bacteria"/>
</dbReference>
<dbReference type="EMBL" id="CM001484">
    <property type="protein sequence ID" value="EIE98642.1"/>
    <property type="molecule type" value="Genomic_DNA"/>
</dbReference>
<dbReference type="PANTHER" id="PTHR45625:SF3">
    <property type="entry name" value="PEPTIDYL-PROLYL CIS-TRANS ISOMERASE B-RELATED"/>
    <property type="match status" value="1"/>
</dbReference>
<keyword evidence="2" id="KW-0697">Rotamase</keyword>
<feature type="transmembrane region" description="Helical" evidence="4">
    <location>
        <begin position="31"/>
        <end position="51"/>
    </location>
</feature>
<dbReference type="CDD" id="cd00317">
    <property type="entry name" value="cyclophilin"/>
    <property type="match status" value="1"/>
</dbReference>
<evidence type="ECO:0000256" key="3">
    <source>
        <dbReference type="SAM" id="MobiDB-lite"/>
    </source>
</evidence>
<evidence type="ECO:0000256" key="4">
    <source>
        <dbReference type="SAM" id="Phobius"/>
    </source>
</evidence>
<dbReference type="InterPro" id="IPR044666">
    <property type="entry name" value="Cyclophilin_A-like"/>
</dbReference>
<feature type="compositionally biased region" description="Polar residues" evidence="3">
    <location>
        <begin position="67"/>
        <end position="82"/>
    </location>
</feature>
<dbReference type="GO" id="GO:0003755">
    <property type="term" value="F:peptidyl-prolyl cis-trans isomerase activity"/>
    <property type="evidence" value="ECO:0007669"/>
    <property type="project" value="UniProtKB-UniRule"/>
</dbReference>
<keyword evidence="4" id="KW-0472">Membrane</keyword>
<dbReference type="InterPro" id="IPR029000">
    <property type="entry name" value="Cyclophilin-like_dom_sf"/>
</dbReference>
<dbReference type="InterPro" id="IPR002130">
    <property type="entry name" value="Cyclophilin-type_PPIase_dom"/>
</dbReference>
<dbReference type="HOGENOM" id="CLU_012062_8_0_11"/>
<dbReference type="Pfam" id="PF00160">
    <property type="entry name" value="Pro_isomerase"/>
    <property type="match status" value="1"/>
</dbReference>
<dbReference type="STRING" id="928724.SacglDRAFT_01731"/>
<dbReference type="AlphaFoldDB" id="I1D118"/>
<gene>
    <name evidence="6" type="ORF">SacglDRAFT_01731</name>
</gene>
<feature type="region of interest" description="Disordered" evidence="3">
    <location>
        <begin position="266"/>
        <end position="293"/>
    </location>
</feature>
<comment type="catalytic activity">
    <reaction evidence="2">
        <text>[protein]-peptidylproline (omega=180) = [protein]-peptidylproline (omega=0)</text>
        <dbReference type="Rhea" id="RHEA:16237"/>
        <dbReference type="Rhea" id="RHEA-COMP:10747"/>
        <dbReference type="Rhea" id="RHEA-COMP:10748"/>
        <dbReference type="ChEBI" id="CHEBI:83833"/>
        <dbReference type="ChEBI" id="CHEBI:83834"/>
        <dbReference type="EC" id="5.2.1.8"/>
    </reaction>
</comment>
<dbReference type="SUPFAM" id="SSF50891">
    <property type="entry name" value="Cyclophilin-like"/>
    <property type="match status" value="1"/>
</dbReference>
<dbReference type="OrthoDB" id="5507614at2"/>
<keyword evidence="4" id="KW-1133">Transmembrane helix</keyword>
<reference evidence="7" key="2">
    <citation type="submission" date="2012-01" db="EMBL/GenBank/DDBJ databases">
        <title>Noncontiguous Finished sequence of chromosome of Saccharomonospora glauca K62.</title>
        <authorList>
            <consortium name="US DOE Joint Genome Institute"/>
            <person name="Lucas S."/>
            <person name="Han J."/>
            <person name="Lapidus A."/>
            <person name="Cheng J.-F."/>
            <person name="Goodwin L."/>
            <person name="Pitluck S."/>
            <person name="Peters L."/>
            <person name="Mikhailova N."/>
            <person name="Held B."/>
            <person name="Detter J.C."/>
            <person name="Han C."/>
            <person name="Tapia R."/>
            <person name="Land M."/>
            <person name="Hauser L."/>
            <person name="Kyrpides N."/>
            <person name="Ivanova N."/>
            <person name="Pagani I."/>
            <person name="Brambilla E.-M."/>
            <person name="Klenk H.-P."/>
            <person name="Woyke T."/>
        </authorList>
    </citation>
    <scope>NUCLEOTIDE SEQUENCE [LARGE SCALE GENOMIC DNA]</scope>
    <source>
        <strain evidence="7">K62</strain>
    </source>
</reference>
<keyword evidence="4" id="KW-0812">Transmembrane</keyword>
<proteinExistence type="inferred from homology"/>
<feature type="region of interest" description="Disordered" evidence="3">
    <location>
        <begin position="1"/>
        <end position="26"/>
    </location>
</feature>
<dbReference type="EC" id="5.2.1.8" evidence="2"/>
<organism evidence="6 7">
    <name type="scientific">Saccharomonospora glauca K62</name>
    <dbReference type="NCBI Taxonomy" id="928724"/>
    <lineage>
        <taxon>Bacteria</taxon>
        <taxon>Bacillati</taxon>
        <taxon>Actinomycetota</taxon>
        <taxon>Actinomycetes</taxon>
        <taxon>Pseudonocardiales</taxon>
        <taxon>Pseudonocardiaceae</taxon>
        <taxon>Saccharomonospora</taxon>
    </lineage>
</organism>
<evidence type="ECO:0000313" key="7">
    <source>
        <dbReference type="Proteomes" id="UP000005087"/>
    </source>
</evidence>
<dbReference type="PANTHER" id="PTHR45625">
    <property type="entry name" value="PEPTIDYL-PROLYL CIS-TRANS ISOMERASE-RELATED"/>
    <property type="match status" value="1"/>
</dbReference>
<accession>I1D118</accession>
<dbReference type="Proteomes" id="UP000005087">
    <property type="component" value="Chromosome"/>
</dbReference>
<evidence type="ECO:0000259" key="5">
    <source>
        <dbReference type="PROSITE" id="PS50072"/>
    </source>
</evidence>
<evidence type="ECO:0000313" key="6">
    <source>
        <dbReference type="EMBL" id="EIE98642.1"/>
    </source>
</evidence>
<dbReference type="PROSITE" id="PS50072">
    <property type="entry name" value="CSA_PPIASE_2"/>
    <property type="match status" value="1"/>
</dbReference>
<name>I1D118_9PSEU</name>
<comment type="similarity">
    <text evidence="2">Belongs to the cyclophilin-type PPIase family.</text>
</comment>
<protein>
    <recommendedName>
        <fullName evidence="2">Peptidyl-prolyl cis-trans isomerase</fullName>
        <shortName evidence="2">PPIase</shortName>
        <ecNumber evidence="2">5.2.1.8</ecNumber>
    </recommendedName>
</protein>
<dbReference type="Gene3D" id="2.40.100.10">
    <property type="entry name" value="Cyclophilin-like"/>
    <property type="match status" value="1"/>
</dbReference>
<reference evidence="6 7" key="1">
    <citation type="submission" date="2011-09" db="EMBL/GenBank/DDBJ databases">
        <authorList>
            <consortium name="US DOE Joint Genome Institute (JGI-PGF)"/>
            <person name="Lucas S."/>
            <person name="Han J."/>
            <person name="Lapidus A."/>
            <person name="Cheng J.-F."/>
            <person name="Goodwin L."/>
            <person name="Pitluck S."/>
            <person name="Peters L."/>
            <person name="Land M.L."/>
            <person name="Hauser L."/>
            <person name="Brambilla E."/>
            <person name="Klenk H.-P."/>
            <person name="Woyke T.J."/>
        </authorList>
    </citation>
    <scope>NUCLEOTIDE SEQUENCE [LARGE SCALE GENOMIC DNA]</scope>
    <source>
        <strain evidence="6 7">K62</strain>
    </source>
</reference>
<sequence>MATNQQRREAAKRKLERQLARRAERERRRRIVGVAVTVGAVVAVAGLVVFLGTRGGDSAAEGIDDPASSSDATPGASDSASGSEDIEIPTERVEPASRPEALPNPTSCEYRKSGEPAKEVSLPDGENVPSEGTVKVTLHTNVGDIGLDLDRSLAPCTVNSFVHLAEEGFYTDTSCHRIGTEGLQMLQCGDPTGEGMGGPGYMFADETFDSLTYGRGILAMANSGPDTNGSQFFMVYGDAPLPPSYTVFGTIDDEGLEVLDEVARAGHDGRFDPSPGGGKPNTEVKFTDVTVES</sequence>
<keyword evidence="2 6" id="KW-0413">Isomerase</keyword>
<dbReference type="PRINTS" id="PR00153">
    <property type="entry name" value="CSAPPISMRASE"/>
</dbReference>
<comment type="function">
    <text evidence="1 2">PPIases accelerate the folding of proteins. It catalyzes the cis-trans isomerization of proline imidic peptide bonds in oligopeptides.</text>
</comment>
<feature type="region of interest" description="Disordered" evidence="3">
    <location>
        <begin position="60"/>
        <end position="130"/>
    </location>
</feature>